<dbReference type="InterPro" id="IPR001353">
    <property type="entry name" value="Proteasome_sua/b"/>
</dbReference>
<evidence type="ECO:0000256" key="1">
    <source>
        <dbReference type="ARBA" id="ARBA00011656"/>
    </source>
</evidence>
<evidence type="ECO:0000313" key="9">
    <source>
        <dbReference type="EMBL" id="KAF2879328.1"/>
    </source>
</evidence>
<evidence type="ECO:0000256" key="5">
    <source>
        <dbReference type="ARBA" id="ARBA00024953"/>
    </source>
</evidence>
<evidence type="ECO:0000256" key="2">
    <source>
        <dbReference type="ARBA" id="ARBA00022490"/>
    </source>
</evidence>
<evidence type="ECO:0000256" key="8">
    <source>
        <dbReference type="RuleBase" id="RU004203"/>
    </source>
</evidence>
<dbReference type="EMBL" id="VTPC01091188">
    <property type="protein sequence ID" value="KAF2879328.1"/>
    <property type="molecule type" value="Genomic_DNA"/>
</dbReference>
<proteinExistence type="inferred from homology"/>
<dbReference type="GO" id="GO:0005839">
    <property type="term" value="C:proteasome core complex"/>
    <property type="evidence" value="ECO:0007669"/>
    <property type="project" value="InterPro"/>
</dbReference>
<comment type="function">
    <text evidence="8">Component of the proteasome, a multicatalytic proteinase complex which is characterized by its ability to cleave peptides with Arg, Phe, Tyr, Leu, and Glu adjacent to the leaving group at neutral or slightly basic pH. The proteasome has an ATP-dependent proteolytic activity.</text>
</comment>
<keyword evidence="3 8" id="KW-0647">Proteasome</keyword>
<dbReference type="InterPro" id="IPR023333">
    <property type="entry name" value="Proteasome_suB-type"/>
</dbReference>
<protein>
    <recommendedName>
        <fullName evidence="8">Proteasome subunit beta</fullName>
    </recommendedName>
</protein>
<comment type="function">
    <text evidence="7">Non-catalytic component of the 20S core proteasome complex involved in the proteolytic degradation of most intracellular proteins. This complex plays numerous essential roles within the cell by associating with different regulatory particles. Associated with two 19S regulatory particles, forms the 26S proteasome and thus participates in the ATP-dependent degradation of ubiquitinated proteins. The 26S proteasome plays a key role in the maintenance of protein homeostasis by removing misfolded or damaged proteins that could impair cellular functions, and by removing proteins whose functions are no longer required. Associated with the PA200 or PA28, the 20S proteasome mediates ubiquitin-independent protein degradation. This type of proteolysis is required in several pathways including spermatogenesis (20S-PA200 complex) or generation of a subset of MHC class I-presented antigenic peptides (20S-PA28 complex).</text>
</comment>
<dbReference type="GO" id="GO:0005737">
    <property type="term" value="C:cytoplasm"/>
    <property type="evidence" value="ECO:0007669"/>
    <property type="project" value="UniProtKB-SubCell"/>
</dbReference>
<evidence type="ECO:0000256" key="4">
    <source>
        <dbReference type="ARBA" id="ARBA00023242"/>
    </source>
</evidence>
<dbReference type="PROSITE" id="PS00854">
    <property type="entry name" value="PROTEASOME_BETA_1"/>
    <property type="match status" value="1"/>
</dbReference>
<dbReference type="GO" id="GO:0005634">
    <property type="term" value="C:nucleus"/>
    <property type="evidence" value="ECO:0007669"/>
    <property type="project" value="UniProtKB-SubCell"/>
</dbReference>
<comment type="subunit">
    <text evidence="1">The 26S proteasome consists of a 20S proteasome core and two 19S regulatory subunits. The 20S proteasome core is a barrel-shaped complex made of 28 subunits that are arranged in four stacked rings. The two outer rings are each formed by seven alpha subunits, and the two inner rings are formed by seven beta subunits. The proteolytic activity is exerted by three beta-subunits PSMB5, PSMB6 and PSMB7.</text>
</comment>
<dbReference type="PANTHER" id="PTHR32194">
    <property type="entry name" value="METALLOPROTEASE TLDD"/>
    <property type="match status" value="1"/>
</dbReference>
<dbReference type="AlphaFoldDB" id="A0A8K0FYJ4"/>
<evidence type="ECO:0000313" key="10">
    <source>
        <dbReference type="Proteomes" id="UP000801492"/>
    </source>
</evidence>
<dbReference type="Proteomes" id="UP000801492">
    <property type="component" value="Unassembled WGS sequence"/>
</dbReference>
<dbReference type="CDD" id="cd03758">
    <property type="entry name" value="proteasome_beta_type_2"/>
    <property type="match status" value="1"/>
</dbReference>
<dbReference type="InterPro" id="IPR016050">
    <property type="entry name" value="Proteasome_bsu_CS"/>
</dbReference>
<dbReference type="OrthoDB" id="268428at2759"/>
<keyword evidence="4 8" id="KW-0539">Nucleus</keyword>
<comment type="caution">
    <text evidence="9">The sequence shown here is derived from an EMBL/GenBank/DDBJ whole genome shotgun (WGS) entry which is preliminary data.</text>
</comment>
<comment type="subunit">
    <text evidence="8">Component of the proteasome complex.</text>
</comment>
<dbReference type="Pfam" id="PF00227">
    <property type="entry name" value="Proteasome"/>
    <property type="match status" value="1"/>
</dbReference>
<sequence>MECLIGIKCNDFVMVAADMTNAHSIMVMKTDENKLHKLSNKLVMAVCGESGDTTQFAEYIAKNIQLYKMRNGYELGPKAAAAFTRRNLADALRSRNAYHVNLLLAGYDNQEGPQLFFVDYLASMASVNYSAHGYGGFFSTSIMDRYYKSTLTPEQAYDLLKKCVKEVHRRLIINLPNFKVQIINKDGIKDMPPITAKGLATELLD</sequence>
<name>A0A8K0FYJ4_IGNLU</name>
<keyword evidence="2 8" id="KW-0963">Cytoplasm</keyword>
<dbReference type="FunFam" id="3.60.20.10:FF:000008">
    <property type="entry name" value="Proteasome subunit beta type-4"/>
    <property type="match status" value="1"/>
</dbReference>
<comment type="similarity">
    <text evidence="8">Belongs to the peptidase T1B family.</text>
</comment>
<comment type="subunit">
    <text evidence="6">The 26S proteasome consists of a 20S proteasome core and two 19S regulatory subunits. The 20S proteasome core is composed of 28 subunits that are arranged in four stacked rings, resulting in a barrel-shaped structure. The two end rings are each formed by seven alpha subunits, and the two central rings are each formed by seven beta subunits. The catalytic chamber with the active sites is on the inside of the barrel.</text>
</comment>
<gene>
    <name evidence="9" type="ORF">ILUMI_26839</name>
</gene>
<evidence type="ECO:0000256" key="3">
    <source>
        <dbReference type="ARBA" id="ARBA00022942"/>
    </source>
</evidence>
<comment type="subcellular location">
    <subcellularLocation>
        <location evidence="8">Cytoplasm</location>
    </subcellularLocation>
    <subcellularLocation>
        <location evidence="8">Nucleus</location>
    </subcellularLocation>
</comment>
<evidence type="ECO:0000256" key="6">
    <source>
        <dbReference type="ARBA" id="ARBA00026071"/>
    </source>
</evidence>
<reference evidence="9" key="1">
    <citation type="submission" date="2019-08" db="EMBL/GenBank/DDBJ databases">
        <title>The genome of the North American firefly Photinus pyralis.</title>
        <authorList>
            <consortium name="Photinus pyralis genome working group"/>
            <person name="Fallon T.R."/>
            <person name="Sander Lower S.E."/>
            <person name="Weng J.-K."/>
        </authorList>
    </citation>
    <scope>NUCLEOTIDE SEQUENCE</scope>
    <source>
        <strain evidence="9">TRF0915ILg1</strain>
        <tissue evidence="9">Whole body</tissue>
    </source>
</reference>
<dbReference type="GO" id="GO:0010498">
    <property type="term" value="P:proteasomal protein catabolic process"/>
    <property type="evidence" value="ECO:0007669"/>
    <property type="project" value="InterPro"/>
</dbReference>
<accession>A0A8K0FYJ4</accession>
<organism evidence="9 10">
    <name type="scientific">Ignelater luminosus</name>
    <name type="common">Cucubano</name>
    <name type="synonym">Pyrophorus luminosus</name>
    <dbReference type="NCBI Taxonomy" id="2038154"/>
    <lineage>
        <taxon>Eukaryota</taxon>
        <taxon>Metazoa</taxon>
        <taxon>Ecdysozoa</taxon>
        <taxon>Arthropoda</taxon>
        <taxon>Hexapoda</taxon>
        <taxon>Insecta</taxon>
        <taxon>Pterygota</taxon>
        <taxon>Neoptera</taxon>
        <taxon>Endopterygota</taxon>
        <taxon>Coleoptera</taxon>
        <taxon>Polyphaga</taxon>
        <taxon>Elateriformia</taxon>
        <taxon>Elateroidea</taxon>
        <taxon>Elateridae</taxon>
        <taxon>Agrypninae</taxon>
        <taxon>Pyrophorini</taxon>
        <taxon>Ignelater</taxon>
    </lineage>
</organism>
<keyword evidence="10" id="KW-1185">Reference proteome</keyword>
<dbReference type="Gene3D" id="3.60.20.10">
    <property type="entry name" value="Glutamine Phosphoribosylpyrophosphate, subunit 1, domain 1"/>
    <property type="match status" value="1"/>
</dbReference>
<dbReference type="InterPro" id="IPR035206">
    <property type="entry name" value="Proteasome_beta2"/>
</dbReference>
<dbReference type="PANTHER" id="PTHR32194:SF2">
    <property type="entry name" value="PROTEASOME SUBUNIT BETA TYPE-1"/>
    <property type="match status" value="1"/>
</dbReference>
<dbReference type="InterPro" id="IPR029055">
    <property type="entry name" value="Ntn_hydrolases_N"/>
</dbReference>
<comment type="function">
    <text evidence="5">Non-catalytic component of the proteasome, a multicatalytic proteinase complex which is characterized by its ability to cleave peptides with Arg, Phe, Tyr, Leu, and Glu adjacent to the leaving group at neutral or slightly basic pH. The proteasome has an ATP-dependent proteolytic activity.</text>
</comment>
<dbReference type="PROSITE" id="PS51476">
    <property type="entry name" value="PROTEASOME_BETA_2"/>
    <property type="match status" value="1"/>
</dbReference>
<dbReference type="SUPFAM" id="SSF56235">
    <property type="entry name" value="N-terminal nucleophile aminohydrolases (Ntn hydrolases)"/>
    <property type="match status" value="1"/>
</dbReference>
<evidence type="ECO:0000256" key="7">
    <source>
        <dbReference type="ARBA" id="ARBA00049625"/>
    </source>
</evidence>